<dbReference type="InterPro" id="IPR027417">
    <property type="entry name" value="P-loop_NTPase"/>
</dbReference>
<keyword evidence="3" id="KW-0342">GTP-binding</keyword>
<reference evidence="5 6" key="1">
    <citation type="submission" date="2024-04" db="EMBL/GenBank/DDBJ databases">
        <authorList>
            <consortium name="Genoscope - CEA"/>
            <person name="William W."/>
        </authorList>
    </citation>
    <scope>NUCLEOTIDE SEQUENCE [LARGE SCALE GENOMIC DNA]</scope>
</reference>
<evidence type="ECO:0000256" key="3">
    <source>
        <dbReference type="ARBA" id="ARBA00023134"/>
    </source>
</evidence>
<dbReference type="InterPro" id="IPR006703">
    <property type="entry name" value="G_AIG1"/>
</dbReference>
<keyword evidence="2" id="KW-0547">Nucleotide-binding</keyword>
<comment type="caution">
    <text evidence="5">The sequence shown here is derived from an EMBL/GenBank/DDBJ whole genome shotgun (WGS) entry which is preliminary data.</text>
</comment>
<organism evidence="5 6">
    <name type="scientific">Lymnaea stagnalis</name>
    <name type="common">Great pond snail</name>
    <name type="synonym">Helix stagnalis</name>
    <dbReference type="NCBI Taxonomy" id="6523"/>
    <lineage>
        <taxon>Eukaryota</taxon>
        <taxon>Metazoa</taxon>
        <taxon>Spiralia</taxon>
        <taxon>Lophotrochozoa</taxon>
        <taxon>Mollusca</taxon>
        <taxon>Gastropoda</taxon>
        <taxon>Heterobranchia</taxon>
        <taxon>Euthyneura</taxon>
        <taxon>Panpulmonata</taxon>
        <taxon>Hygrophila</taxon>
        <taxon>Lymnaeoidea</taxon>
        <taxon>Lymnaeidae</taxon>
        <taxon>Lymnaea</taxon>
    </lineage>
</organism>
<dbReference type="SUPFAM" id="SSF52540">
    <property type="entry name" value="P-loop containing nucleoside triphosphate hydrolases"/>
    <property type="match status" value="1"/>
</dbReference>
<evidence type="ECO:0000256" key="1">
    <source>
        <dbReference type="ARBA" id="ARBA00008535"/>
    </source>
</evidence>
<evidence type="ECO:0000313" key="5">
    <source>
        <dbReference type="EMBL" id="CAL1534692.1"/>
    </source>
</evidence>
<dbReference type="Gene3D" id="3.40.50.300">
    <property type="entry name" value="P-loop containing nucleotide triphosphate hydrolases"/>
    <property type="match status" value="1"/>
</dbReference>
<accession>A0AAV2HMM6</accession>
<evidence type="ECO:0000256" key="2">
    <source>
        <dbReference type="ARBA" id="ARBA00022741"/>
    </source>
</evidence>
<sequence length="197" mass="22904">MCTLLLVGRSRNGRSSVINSILGQKMLFKTRVPSEVTRLTNEIHNNDEYVVVDGLGIGDKGAEMPGDIQEGLITRKFDNRPTLLHRCGFDALIFVLKYSFRFTKQEKDAVQMVKSIFGENVFRDWGILVFSYGDCYEYDYQESNKTFKDVCMKKRGDIKALFEEVSYRCVLFNNKTKDRDKLEQQRRELSNNIQELK</sequence>
<dbReference type="InterPro" id="IPR045058">
    <property type="entry name" value="GIMA/IAN/Toc"/>
</dbReference>
<keyword evidence="6" id="KW-1185">Reference proteome</keyword>
<dbReference type="GO" id="GO:0005525">
    <property type="term" value="F:GTP binding"/>
    <property type="evidence" value="ECO:0007669"/>
    <property type="project" value="UniProtKB-KW"/>
</dbReference>
<dbReference type="PANTHER" id="PTHR10903:SF184">
    <property type="entry name" value="GTP-BINDING PROTEIN A"/>
    <property type="match status" value="1"/>
</dbReference>
<dbReference type="AlphaFoldDB" id="A0AAV2HMM6"/>
<dbReference type="Pfam" id="PF04548">
    <property type="entry name" value="AIG1"/>
    <property type="match status" value="1"/>
</dbReference>
<gene>
    <name evidence="5" type="ORF">GSLYS_00008652001</name>
</gene>
<proteinExistence type="inferred from homology"/>
<evidence type="ECO:0000259" key="4">
    <source>
        <dbReference type="PROSITE" id="PS51720"/>
    </source>
</evidence>
<feature type="domain" description="AIG1-type G" evidence="4">
    <location>
        <begin position="1"/>
        <end position="197"/>
    </location>
</feature>
<dbReference type="EMBL" id="CAXITT010000179">
    <property type="protein sequence ID" value="CAL1534692.1"/>
    <property type="molecule type" value="Genomic_DNA"/>
</dbReference>
<evidence type="ECO:0000313" key="6">
    <source>
        <dbReference type="Proteomes" id="UP001497497"/>
    </source>
</evidence>
<dbReference type="PANTHER" id="PTHR10903">
    <property type="entry name" value="GTPASE, IMAP FAMILY MEMBER-RELATED"/>
    <property type="match status" value="1"/>
</dbReference>
<protein>
    <recommendedName>
        <fullName evidence="4">AIG1-type G domain-containing protein</fullName>
    </recommendedName>
</protein>
<dbReference type="Proteomes" id="UP001497497">
    <property type="component" value="Unassembled WGS sequence"/>
</dbReference>
<feature type="non-terminal residue" evidence="5">
    <location>
        <position position="197"/>
    </location>
</feature>
<comment type="similarity">
    <text evidence="1">Belongs to the TRAFAC class TrmE-Era-EngA-EngB-Septin-like GTPase superfamily. AIG1/Toc34/Toc159-like paraseptin GTPase family. IAN subfamily.</text>
</comment>
<dbReference type="PROSITE" id="PS51720">
    <property type="entry name" value="G_AIG1"/>
    <property type="match status" value="1"/>
</dbReference>
<name>A0AAV2HMM6_LYMST</name>